<organism evidence="1 2">
    <name type="scientific">Vibrio hyugaensis</name>
    <dbReference type="NCBI Taxonomy" id="1534743"/>
    <lineage>
        <taxon>Bacteria</taxon>
        <taxon>Pseudomonadati</taxon>
        <taxon>Pseudomonadota</taxon>
        <taxon>Gammaproteobacteria</taxon>
        <taxon>Vibrionales</taxon>
        <taxon>Vibrionaceae</taxon>
        <taxon>Vibrio</taxon>
    </lineage>
</organism>
<reference evidence="2" key="1">
    <citation type="journal article" date="2019" name="Int. J. Syst. Evol. Microbiol.">
        <title>The Global Catalogue of Microorganisms (GCM) 10K type strain sequencing project: providing services to taxonomists for standard genome sequencing and annotation.</title>
        <authorList>
            <consortium name="The Broad Institute Genomics Platform"/>
            <consortium name="The Broad Institute Genome Sequencing Center for Infectious Disease"/>
            <person name="Wu L."/>
            <person name="Ma J."/>
        </authorList>
    </citation>
    <scope>NUCLEOTIDE SEQUENCE [LARGE SCALE GENOMIC DNA]</scope>
    <source>
        <strain evidence="2">NBRC 110633</strain>
    </source>
</reference>
<comment type="caution">
    <text evidence="1">The sequence shown here is derived from an EMBL/GenBank/DDBJ whole genome shotgun (WGS) entry which is preliminary data.</text>
</comment>
<keyword evidence="2" id="KW-1185">Reference proteome</keyword>
<protein>
    <submittedName>
        <fullName evidence="1">Uncharacterized protein</fullName>
    </submittedName>
</protein>
<dbReference type="RefSeq" id="WP_156145304.1">
    <property type="nucleotide sequence ID" value="NZ_BBLD01000007.1"/>
</dbReference>
<dbReference type="EMBL" id="BSOE01000049">
    <property type="protein sequence ID" value="GLR05003.1"/>
    <property type="molecule type" value="Genomic_DNA"/>
</dbReference>
<dbReference type="Proteomes" id="UP001156669">
    <property type="component" value="Unassembled WGS sequence"/>
</dbReference>
<sequence>MCNENSTEEMRKFIDIADEAYPDMPRTPEEHDMSIEQIRLQVTENIDDNKTNDEED</sequence>
<evidence type="ECO:0000313" key="1">
    <source>
        <dbReference type="EMBL" id="GLR05003.1"/>
    </source>
</evidence>
<gene>
    <name evidence="1" type="ORF">GCM10007906_25910</name>
</gene>
<proteinExistence type="predicted"/>
<evidence type="ECO:0000313" key="2">
    <source>
        <dbReference type="Proteomes" id="UP001156669"/>
    </source>
</evidence>
<accession>A0ABQ5Y3I0</accession>
<name>A0ABQ5Y3I0_9VIBR</name>